<proteinExistence type="inferred from homology"/>
<dbReference type="SUPFAM" id="SSF57535">
    <property type="entry name" value="Complement control module/SCR domain"/>
    <property type="match status" value="4"/>
</dbReference>
<organism evidence="15 16">
    <name type="scientific">Gopherus evgoodei</name>
    <name type="common">Goodes thornscrub tortoise</name>
    <dbReference type="NCBI Taxonomy" id="1825980"/>
    <lineage>
        <taxon>Eukaryota</taxon>
        <taxon>Metazoa</taxon>
        <taxon>Chordata</taxon>
        <taxon>Craniata</taxon>
        <taxon>Vertebrata</taxon>
        <taxon>Euteleostomi</taxon>
        <taxon>Archelosauria</taxon>
        <taxon>Testudinata</taxon>
        <taxon>Testudines</taxon>
        <taxon>Cryptodira</taxon>
        <taxon>Durocryptodira</taxon>
        <taxon>Testudinoidea</taxon>
        <taxon>Testudinidae</taxon>
        <taxon>Gopherus</taxon>
    </lineage>
</organism>
<keyword evidence="13" id="KW-0812">Transmembrane</keyword>
<dbReference type="OrthoDB" id="9427848at2759"/>
<evidence type="ECO:0000256" key="3">
    <source>
        <dbReference type="ARBA" id="ARBA00022588"/>
    </source>
</evidence>
<evidence type="ECO:0000256" key="6">
    <source>
        <dbReference type="ARBA" id="ARBA00022859"/>
    </source>
</evidence>
<keyword evidence="10" id="KW-0325">Glycoprotein</keyword>
<keyword evidence="5" id="KW-0677">Repeat</keyword>
<feature type="transmembrane region" description="Helical" evidence="13">
    <location>
        <begin position="28"/>
        <end position="49"/>
    </location>
</feature>
<dbReference type="GO" id="GO:0016020">
    <property type="term" value="C:membrane"/>
    <property type="evidence" value="ECO:0007669"/>
    <property type="project" value="UniProtKB-SubCell"/>
</dbReference>
<evidence type="ECO:0000256" key="5">
    <source>
        <dbReference type="ARBA" id="ARBA00022737"/>
    </source>
</evidence>
<feature type="disulfide bond" evidence="12">
    <location>
        <begin position="216"/>
        <end position="259"/>
    </location>
</feature>
<evidence type="ECO:0000256" key="11">
    <source>
        <dbReference type="ARBA" id="ARBA00045541"/>
    </source>
</evidence>
<dbReference type="GeneTree" id="ENSGT00940000164219"/>
<reference evidence="15" key="1">
    <citation type="submission" date="2025-08" db="UniProtKB">
        <authorList>
            <consortium name="Ensembl"/>
        </authorList>
    </citation>
    <scope>IDENTIFICATION</scope>
</reference>
<evidence type="ECO:0000256" key="4">
    <source>
        <dbReference type="ARBA" id="ARBA00022659"/>
    </source>
</evidence>
<dbReference type="SMART" id="SM00032">
    <property type="entry name" value="CCP"/>
    <property type="match status" value="3"/>
</dbReference>
<keyword evidence="4 12" id="KW-0768">Sushi</keyword>
<dbReference type="Pfam" id="PF00084">
    <property type="entry name" value="Sushi"/>
    <property type="match status" value="3"/>
</dbReference>
<evidence type="ECO:0000313" key="16">
    <source>
        <dbReference type="Proteomes" id="UP000694390"/>
    </source>
</evidence>
<dbReference type="InterPro" id="IPR050350">
    <property type="entry name" value="Compl-Cell_Adhes-Reg"/>
</dbReference>
<evidence type="ECO:0000256" key="13">
    <source>
        <dbReference type="SAM" id="Phobius"/>
    </source>
</evidence>
<dbReference type="InterPro" id="IPR035976">
    <property type="entry name" value="Sushi/SCR/CCP_sf"/>
</dbReference>
<keyword evidence="8 13" id="KW-0472">Membrane</keyword>
<dbReference type="PANTHER" id="PTHR19325:SF317">
    <property type="entry name" value="COMPLEMENT DECAY-ACCELERATING FACTOR"/>
    <property type="match status" value="1"/>
</dbReference>
<dbReference type="GO" id="GO:0006958">
    <property type="term" value="P:complement activation, classical pathway"/>
    <property type="evidence" value="ECO:0007669"/>
    <property type="project" value="UniProtKB-KW"/>
</dbReference>
<dbReference type="CDD" id="cd00033">
    <property type="entry name" value="CCP"/>
    <property type="match status" value="3"/>
</dbReference>
<evidence type="ECO:0000256" key="10">
    <source>
        <dbReference type="ARBA" id="ARBA00023180"/>
    </source>
</evidence>
<sequence>GLPPAPGVPSFSGVPTMGKMPGRFGRDLCLLCFPAVWLLLPATVFSSQFKPPRWGFPVNTQVTYKCRDGFLKIPGKSDTVVCLSNSQWSNINEFCGRSCDVPTRLKFAALNKEDEMKNYYPAGITVRYTCRPGYENITEMLLVSTCLDNLTWSEAPEFCRSEYLFLNLILFFFCLFVFLFYVLFRYKLIGRPFIHCVLKGDEVEWSELPACRAITCSSPPYIANGMYDGRGVENFAYNSTVTYRCDRGFQLIGAASIYCTTKDKTSGIWSGPAPKCKDVVSTISHCTLHFYSLFP</sequence>
<dbReference type="Gene3D" id="2.10.70.10">
    <property type="entry name" value="Complement Module, domain 1"/>
    <property type="match status" value="3"/>
</dbReference>
<dbReference type="GO" id="GO:0045087">
    <property type="term" value="P:innate immune response"/>
    <property type="evidence" value="ECO:0007669"/>
    <property type="project" value="UniProtKB-KW"/>
</dbReference>
<evidence type="ECO:0000313" key="15">
    <source>
        <dbReference type="Ensembl" id="ENSGEVP00005004056.1"/>
    </source>
</evidence>
<feature type="domain" description="Sushi" evidence="14">
    <location>
        <begin position="214"/>
        <end position="278"/>
    </location>
</feature>
<keyword evidence="7" id="KW-0180">Complement pathway</keyword>
<feature type="domain" description="Sushi" evidence="14">
    <location>
        <begin position="97"/>
        <end position="161"/>
    </location>
</feature>
<keyword evidence="3" id="KW-0399">Innate immunity</keyword>
<accession>A0A8C4VLC1</accession>
<evidence type="ECO:0000256" key="9">
    <source>
        <dbReference type="ARBA" id="ARBA00023157"/>
    </source>
</evidence>
<reference evidence="15" key="2">
    <citation type="submission" date="2025-09" db="UniProtKB">
        <authorList>
            <consortium name="Ensembl"/>
        </authorList>
    </citation>
    <scope>IDENTIFICATION</scope>
</reference>
<evidence type="ECO:0000256" key="7">
    <source>
        <dbReference type="ARBA" id="ARBA00022875"/>
    </source>
</evidence>
<protein>
    <recommendedName>
        <fullName evidence="14">Sushi domain-containing protein</fullName>
    </recommendedName>
</protein>
<feature type="transmembrane region" description="Helical" evidence="13">
    <location>
        <begin position="163"/>
        <end position="184"/>
    </location>
</feature>
<keyword evidence="9 12" id="KW-1015">Disulfide bond</keyword>
<dbReference type="Proteomes" id="UP000694390">
    <property type="component" value="Unassembled WGS sequence"/>
</dbReference>
<dbReference type="Ensembl" id="ENSGEVT00005004234.1">
    <property type="protein sequence ID" value="ENSGEVP00005004056.1"/>
    <property type="gene ID" value="ENSGEVG00005002903.1"/>
</dbReference>
<keyword evidence="6" id="KW-0391">Immunity</keyword>
<evidence type="ECO:0000256" key="1">
    <source>
        <dbReference type="ARBA" id="ARBA00004370"/>
    </source>
</evidence>
<comment type="function">
    <text evidence="11">This protein recognizes C4b and C3b fragments that condense with cell-surface hydroxyl or amino groups when nascent C4b and C3b are locally generated during C4 and c3 activation. Interaction of daf with cell-associated C4b and C3b polypeptides interferes with their ability to catalyze the conversion of C2 and factor B to enzymatically active C2a and Bb and thereby prevents the formation of C4b2a and C3bBb, the amplification convertases of the complement cascade. Inhibits complement activation by destabilizing and preventing the formation of C3 and C5 convertases, which prevents complement damage.</text>
</comment>
<evidence type="ECO:0000256" key="12">
    <source>
        <dbReference type="PROSITE-ProRule" id="PRU00302"/>
    </source>
</evidence>
<evidence type="ECO:0000256" key="8">
    <source>
        <dbReference type="ARBA" id="ARBA00023136"/>
    </source>
</evidence>
<evidence type="ECO:0000259" key="14">
    <source>
        <dbReference type="PROSITE" id="PS50923"/>
    </source>
</evidence>
<comment type="subcellular location">
    <subcellularLocation>
        <location evidence="1">Membrane</location>
    </subcellularLocation>
</comment>
<dbReference type="AlphaFoldDB" id="A0A8C4VLC1"/>
<evidence type="ECO:0000256" key="2">
    <source>
        <dbReference type="ARBA" id="ARBA00010908"/>
    </source>
</evidence>
<comment type="caution">
    <text evidence="12">Lacks conserved residue(s) required for the propagation of feature annotation.</text>
</comment>
<keyword evidence="16" id="KW-1185">Reference proteome</keyword>
<dbReference type="PROSITE" id="PS50923">
    <property type="entry name" value="SUSHI"/>
    <property type="match status" value="2"/>
</dbReference>
<dbReference type="InterPro" id="IPR000436">
    <property type="entry name" value="Sushi_SCR_CCP_dom"/>
</dbReference>
<dbReference type="PANTHER" id="PTHR19325">
    <property type="entry name" value="COMPLEMENT COMPONENT-RELATED SUSHI DOMAIN-CONTAINING"/>
    <property type="match status" value="1"/>
</dbReference>
<comment type="similarity">
    <text evidence="2">Belongs to the receptors of complement activation (RCA) family.</text>
</comment>
<keyword evidence="13" id="KW-1133">Transmembrane helix</keyword>
<name>A0A8C4VLC1_9SAUR</name>